<evidence type="ECO:0000313" key="8">
    <source>
        <dbReference type="Proteomes" id="UP000007151"/>
    </source>
</evidence>
<dbReference type="InterPro" id="IPR050358">
    <property type="entry name" value="RSE1/DDB1/CFT1"/>
</dbReference>
<protein>
    <submittedName>
        <fullName evidence="7">DNA damage-binding protein 1</fullName>
    </submittedName>
</protein>
<feature type="domain" description="RSE1/DDB1/CPSF1 C-terminal" evidence="4">
    <location>
        <begin position="779"/>
        <end position="1087"/>
    </location>
</feature>
<dbReference type="EMBL" id="AGBW02009250">
    <property type="protein sequence ID" value="OWR51255.1"/>
    <property type="molecule type" value="Genomic_DNA"/>
</dbReference>
<dbReference type="GO" id="GO:0005634">
    <property type="term" value="C:nucleus"/>
    <property type="evidence" value="ECO:0007669"/>
    <property type="project" value="UniProtKB-SubCell"/>
</dbReference>
<evidence type="ECO:0000259" key="6">
    <source>
        <dbReference type="Pfam" id="PF23726"/>
    </source>
</evidence>
<evidence type="ECO:0000259" key="4">
    <source>
        <dbReference type="Pfam" id="PF03178"/>
    </source>
</evidence>
<feature type="domain" description="RSE1/DDB1/CPSF1 second beta-propeller" evidence="6">
    <location>
        <begin position="395"/>
        <end position="699"/>
    </location>
</feature>
<dbReference type="Pfam" id="PF03178">
    <property type="entry name" value="CPSF_A"/>
    <property type="match status" value="1"/>
</dbReference>
<comment type="subcellular location">
    <subcellularLocation>
        <location evidence="1">Nucleus</location>
    </subcellularLocation>
</comment>
<proteinExistence type="inferred from homology"/>
<dbReference type="PANTHER" id="PTHR10644">
    <property type="entry name" value="DNA REPAIR/RNA PROCESSING CPSF FAMILY"/>
    <property type="match status" value="1"/>
</dbReference>
<keyword evidence="3" id="KW-0539">Nucleus</keyword>
<dbReference type="Pfam" id="PF23726">
    <property type="entry name" value="Beta-prop_RSE1_2nd"/>
    <property type="match status" value="1"/>
</dbReference>
<gene>
    <name evidence="7" type="ORF">KGM_214746</name>
</gene>
<dbReference type="AlphaFoldDB" id="A0A212FBZ7"/>
<dbReference type="OrthoDB" id="433457at2759"/>
<dbReference type="Proteomes" id="UP000007151">
    <property type="component" value="Unassembled WGS sequence"/>
</dbReference>
<dbReference type="FunCoup" id="A0A212FBZ7">
    <property type="interactions" value="2507"/>
</dbReference>
<comment type="similarity">
    <text evidence="2">Belongs to the DDB1 family.</text>
</comment>
<dbReference type="FunFam" id="2.130.10.10:FF:000070">
    <property type="entry name" value="DNA damage-binding protein 1"/>
    <property type="match status" value="1"/>
</dbReference>
<sequence length="1128" mass="124106">MAYHYVVTAQKPTAVISCITGNFTSPTDLNLLVAKVSRLEMYLVTPEGLRPMKEVGLYGRVAKMKLFRPPYEQKDLVFILTARYNAMILEWRTGANGELEVVTRAHGNVADRIGKPSENGILAVIDPQARVIGLRLYDGLFKIIPLDKDSTELKAASLRLEELNVYDLEFLHGCSNPTLILIHQDLNGRHIKTHEINLRDKEFMKIPWKQDNVETEASILIPVPSPLGGAIVIGQESIVYHDGQSYVAVAPPQIKTPINCYCRVDVRGLRYLLGDIAGRLFMLLLELSERDGTASVRDLKVELLGDIPIPECMTYLDNGVVFVGSRLGDSALVRLAAVRDDASQYVQPMETFTSLAPIVDMCVVDLERQGQNQLITCSGAFKMGSLRIIRNGIGIQEQASIDLPGIKGMWALTLGQGPHHDTLVLSFVGQTRVLTLNGEEVEETEIKGFVSDRQTFFTGNVCHDQLIQVTDEGIRLIGRGPGGWNGVAAWAPAGRAVSVVSCGETRAVAAAGLRIYLVAIKQGALELISEVCMNEEVACLDLGPGGEEALLGVGLWTDISVRVLKLPDLRPLHTEKLSGEIIPRSLLICVLEGVCYLLCALGDGSMFYFTVDPDSGVLTNKKKVTLGTQPTVLRSFRSLSTTNIFACSDRPTVIFSSNHKLVFSNVNLKEVAHMCSLNAVAYPDSLALATDSTVTIGTIDEIQKLHIRTVPLGETPRRIAYQEASQTFGVITMRVDKVEWTGGCGSLVRPSASTAAASASAAAPPSKHAPAPLDLELHNLLILDHHTFEVLHAHQLLANEFAMSLVSCKLADDPNHYYAVGTAILNPEESEPKQGRILLFHWCEGKLTQVAEKEIKGGCYTLVEFNGKLLASINSTVRLFEWTSEKELRLECSHFNNIVALYLKVKGDFILVGDLMRSMSLLQYKQMEGSFEEIARDYSPNWMTAVEILDDDTFLGAENSFNLFVCQKDSAATTDEERQQMGYMGQFHVGDMVNVMRRGALVAQLADTAAPVARPVLLATVSGAICLVVQLSQELFDFLHQLEERLTHTIKSVGKIPHSFWRSFNTDIKTEPAEGFIDGDLIESFLDLSRDMQQETLQGLQIDDGGGMMRDATVDDLIKIVEDLTRIH</sequence>
<dbReference type="STRING" id="278856.A0A212FBZ7"/>
<evidence type="ECO:0000256" key="2">
    <source>
        <dbReference type="ARBA" id="ARBA00007453"/>
    </source>
</evidence>
<dbReference type="InterPro" id="IPR018846">
    <property type="entry name" value="Beta-prop_RSE1/DDB1/CPSF1_1st"/>
</dbReference>
<comment type="caution">
    <text evidence="7">The sequence shown here is derived from an EMBL/GenBank/DDBJ whole genome shotgun (WGS) entry which is preliminary data.</text>
</comment>
<evidence type="ECO:0000259" key="5">
    <source>
        <dbReference type="Pfam" id="PF10433"/>
    </source>
</evidence>
<dbReference type="Gene3D" id="2.130.10.10">
    <property type="entry name" value="YVTN repeat-like/Quinoprotein amine dehydrogenase"/>
    <property type="match status" value="3"/>
</dbReference>
<reference evidence="7 8" key="1">
    <citation type="journal article" date="2011" name="Cell">
        <title>The monarch butterfly genome yields insights into long-distance migration.</title>
        <authorList>
            <person name="Zhan S."/>
            <person name="Merlin C."/>
            <person name="Boore J.L."/>
            <person name="Reppert S.M."/>
        </authorList>
    </citation>
    <scope>NUCLEOTIDE SEQUENCE [LARGE SCALE GENOMIC DNA]</scope>
    <source>
        <strain evidence="7">F-2</strain>
    </source>
</reference>
<evidence type="ECO:0000256" key="1">
    <source>
        <dbReference type="ARBA" id="ARBA00004123"/>
    </source>
</evidence>
<dbReference type="KEGG" id="dpl:KGM_214746"/>
<dbReference type="FunFam" id="1.10.150.910:FF:000003">
    <property type="entry name" value="DNA damage-binding protein 1a"/>
    <property type="match status" value="1"/>
</dbReference>
<name>A0A212FBZ7_DANPL</name>
<dbReference type="eggNOG" id="KOG1897">
    <property type="taxonomic scope" value="Eukaryota"/>
</dbReference>
<organism evidence="7 8">
    <name type="scientific">Danaus plexippus plexippus</name>
    <dbReference type="NCBI Taxonomy" id="278856"/>
    <lineage>
        <taxon>Eukaryota</taxon>
        <taxon>Metazoa</taxon>
        <taxon>Ecdysozoa</taxon>
        <taxon>Arthropoda</taxon>
        <taxon>Hexapoda</taxon>
        <taxon>Insecta</taxon>
        <taxon>Pterygota</taxon>
        <taxon>Neoptera</taxon>
        <taxon>Endopterygota</taxon>
        <taxon>Lepidoptera</taxon>
        <taxon>Glossata</taxon>
        <taxon>Ditrysia</taxon>
        <taxon>Papilionoidea</taxon>
        <taxon>Nymphalidae</taxon>
        <taxon>Danainae</taxon>
        <taxon>Danaini</taxon>
        <taxon>Danaina</taxon>
        <taxon>Danaus</taxon>
        <taxon>Danaus</taxon>
    </lineage>
</organism>
<evidence type="ECO:0000313" key="7">
    <source>
        <dbReference type="EMBL" id="OWR51255.1"/>
    </source>
</evidence>
<dbReference type="InterPro" id="IPR058543">
    <property type="entry name" value="Beta-prop_RSE1/DDB1/CPSF1_2nd"/>
</dbReference>
<evidence type="ECO:0000256" key="3">
    <source>
        <dbReference type="ARBA" id="ARBA00023242"/>
    </source>
</evidence>
<dbReference type="Gene3D" id="1.10.150.910">
    <property type="match status" value="1"/>
</dbReference>
<dbReference type="Pfam" id="PF10433">
    <property type="entry name" value="Beta-prop_RSE1_1st"/>
    <property type="match status" value="1"/>
</dbReference>
<dbReference type="FunFam" id="2.130.10.10:FF:000081">
    <property type="entry name" value="DNA damage-binding protein 1"/>
    <property type="match status" value="1"/>
</dbReference>
<dbReference type="InterPro" id="IPR015943">
    <property type="entry name" value="WD40/YVTN_repeat-like_dom_sf"/>
</dbReference>
<dbReference type="InterPro" id="IPR004871">
    <property type="entry name" value="RSE1/DDB1/CPSF1_C"/>
</dbReference>
<dbReference type="GO" id="GO:0003676">
    <property type="term" value="F:nucleic acid binding"/>
    <property type="evidence" value="ECO:0007669"/>
    <property type="project" value="InterPro"/>
</dbReference>
<accession>A0A212FBZ7</accession>
<feature type="domain" description="RSE1/DDB1/CPSF1 first beta-propeller" evidence="5">
    <location>
        <begin position="16"/>
        <end position="352"/>
    </location>
</feature>
<keyword evidence="8" id="KW-1185">Reference proteome</keyword>